<sequence>MIINKNNFKVLATLLVLITTAAAVAGIPALLQRREEKKETSQMVIPENNSKEQTILKELYTVSHQLDSMSVYTIQGSIRVKDLKDSLNNMESNYLYTRSGNNMYYRLGKDEMVSLNTFYLSISHDTKEIFLSAPKQVENPMAIPIDAEVNRMSKEGFKITRSSVNGFVTITMSNPSHISMRDYSLTYDSTGWIVKTEMRMPDEMYPGDFNKDKLITIQVQKFEPSKAISELLRPEHYLLQYGEVPIPVASLKDYELINH</sequence>
<gene>
    <name evidence="2" type="ORF">SAMN05661012_03369</name>
    <name evidence="3" type="ORF">SR876_01225</name>
</gene>
<evidence type="ECO:0000313" key="3">
    <source>
        <dbReference type="EMBL" id="WQG90102.1"/>
    </source>
</evidence>
<evidence type="ECO:0008006" key="6">
    <source>
        <dbReference type="Google" id="ProtNLM"/>
    </source>
</evidence>
<feature type="signal peptide" evidence="1">
    <location>
        <begin position="1"/>
        <end position="25"/>
    </location>
</feature>
<evidence type="ECO:0000313" key="5">
    <source>
        <dbReference type="Proteomes" id="UP001326715"/>
    </source>
</evidence>
<dbReference type="STRING" id="1004.SAMN05661012_03369"/>
<dbReference type="EMBL" id="CP140154">
    <property type="protein sequence ID" value="WQG90102.1"/>
    <property type="molecule type" value="Genomic_DNA"/>
</dbReference>
<dbReference type="EMBL" id="FPIZ01000010">
    <property type="protein sequence ID" value="SFW66873.1"/>
    <property type="molecule type" value="Genomic_DNA"/>
</dbReference>
<dbReference type="AlphaFoldDB" id="A0A1K1R4N1"/>
<name>A0A1K1R4N1_9BACT</name>
<feature type="chain" id="PRO_5012476140" description="Outer membrane lipoprotein-sorting protein" evidence="1">
    <location>
        <begin position="26"/>
        <end position="259"/>
    </location>
</feature>
<keyword evidence="1" id="KW-0732">Signal</keyword>
<reference evidence="3 5" key="2">
    <citation type="submission" date="2023-11" db="EMBL/GenBank/DDBJ databases">
        <title>MicrobeMod: A computational toolkit for identifying prokaryotic methylation and restriction-modification with nanopore sequencing.</title>
        <authorList>
            <person name="Crits-Christoph A."/>
            <person name="Kang S.C."/>
            <person name="Lee H."/>
            <person name="Ostrov N."/>
        </authorList>
    </citation>
    <scope>NUCLEOTIDE SEQUENCE [LARGE SCALE GENOMIC DNA]</scope>
    <source>
        <strain evidence="3 5">ATCC 23090</strain>
    </source>
</reference>
<dbReference type="RefSeq" id="WP_072362393.1">
    <property type="nucleotide sequence ID" value="NZ_CP139972.1"/>
</dbReference>
<dbReference type="Proteomes" id="UP000183788">
    <property type="component" value="Unassembled WGS sequence"/>
</dbReference>
<evidence type="ECO:0000313" key="2">
    <source>
        <dbReference type="EMBL" id="SFW66873.1"/>
    </source>
</evidence>
<protein>
    <recommendedName>
        <fullName evidence="6">Outer membrane lipoprotein-sorting protein</fullName>
    </recommendedName>
</protein>
<organism evidence="2 4">
    <name type="scientific">Chitinophaga sancti</name>
    <dbReference type="NCBI Taxonomy" id="1004"/>
    <lineage>
        <taxon>Bacteria</taxon>
        <taxon>Pseudomonadati</taxon>
        <taxon>Bacteroidota</taxon>
        <taxon>Chitinophagia</taxon>
        <taxon>Chitinophagales</taxon>
        <taxon>Chitinophagaceae</taxon>
        <taxon>Chitinophaga</taxon>
    </lineage>
</organism>
<reference evidence="2 4" key="1">
    <citation type="submission" date="2016-11" db="EMBL/GenBank/DDBJ databases">
        <authorList>
            <person name="Jaros S."/>
            <person name="Januszkiewicz K."/>
            <person name="Wedrychowicz H."/>
        </authorList>
    </citation>
    <scope>NUCLEOTIDE SEQUENCE [LARGE SCALE GENOMIC DNA]</scope>
    <source>
        <strain evidence="2 4">DSM 784</strain>
    </source>
</reference>
<proteinExistence type="predicted"/>
<evidence type="ECO:0000256" key="1">
    <source>
        <dbReference type="SAM" id="SignalP"/>
    </source>
</evidence>
<dbReference type="Proteomes" id="UP001326715">
    <property type="component" value="Chromosome"/>
</dbReference>
<accession>A0A1K1R4N1</accession>
<keyword evidence="5" id="KW-1185">Reference proteome</keyword>
<evidence type="ECO:0000313" key="4">
    <source>
        <dbReference type="Proteomes" id="UP000183788"/>
    </source>
</evidence>
<dbReference type="OrthoDB" id="642516at2"/>